<gene>
    <name evidence="1" type="ORF">ALC57_02268</name>
</gene>
<proteinExistence type="predicted"/>
<evidence type="ECO:0000313" key="2">
    <source>
        <dbReference type="Proteomes" id="UP000078492"/>
    </source>
</evidence>
<keyword evidence="2" id="KW-1185">Reference proteome</keyword>
<dbReference type="Proteomes" id="UP000078492">
    <property type="component" value="Unassembled WGS sequence"/>
</dbReference>
<dbReference type="EMBL" id="KQ978801">
    <property type="protein sequence ID" value="KYN28208.1"/>
    <property type="molecule type" value="Genomic_DNA"/>
</dbReference>
<name>A0A195EIX9_9HYME</name>
<accession>A0A195EIX9</accession>
<dbReference type="AlphaFoldDB" id="A0A195EIX9"/>
<protein>
    <submittedName>
        <fullName evidence="1">Uncharacterized protein</fullName>
    </submittedName>
</protein>
<sequence>MFTTASTSKLKLESVLRRWGRQHWYAANIRIDRAVFSVSKQLTLHERLRRVNY</sequence>
<organism evidence="1 2">
    <name type="scientific">Trachymyrmex cornetzi</name>
    <dbReference type="NCBI Taxonomy" id="471704"/>
    <lineage>
        <taxon>Eukaryota</taxon>
        <taxon>Metazoa</taxon>
        <taxon>Ecdysozoa</taxon>
        <taxon>Arthropoda</taxon>
        <taxon>Hexapoda</taxon>
        <taxon>Insecta</taxon>
        <taxon>Pterygota</taxon>
        <taxon>Neoptera</taxon>
        <taxon>Endopterygota</taxon>
        <taxon>Hymenoptera</taxon>
        <taxon>Apocrita</taxon>
        <taxon>Aculeata</taxon>
        <taxon>Formicoidea</taxon>
        <taxon>Formicidae</taxon>
        <taxon>Myrmicinae</taxon>
        <taxon>Trachymyrmex</taxon>
    </lineage>
</organism>
<reference evidence="1 2" key="1">
    <citation type="submission" date="2015-09" db="EMBL/GenBank/DDBJ databases">
        <title>Trachymyrmex cornetzi WGS genome.</title>
        <authorList>
            <person name="Nygaard S."/>
            <person name="Hu H."/>
            <person name="Boomsma J."/>
            <person name="Zhang G."/>
        </authorList>
    </citation>
    <scope>NUCLEOTIDE SEQUENCE [LARGE SCALE GENOMIC DNA]</scope>
    <source>
        <strain evidence="1">Tcor2-1</strain>
        <tissue evidence="1">Whole body</tissue>
    </source>
</reference>
<evidence type="ECO:0000313" key="1">
    <source>
        <dbReference type="EMBL" id="KYN28208.1"/>
    </source>
</evidence>